<dbReference type="EMBL" id="LVWA01000012">
    <property type="protein sequence ID" value="OKL38656.1"/>
    <property type="molecule type" value="Genomic_DNA"/>
</dbReference>
<dbReference type="AlphaFoldDB" id="A0A1Q5P8U4"/>
<reference evidence="1 2" key="1">
    <citation type="submission" date="2016-03" db="EMBL/GenBank/DDBJ databases">
        <title>Genome sequence of Pontibacter sp. nov., of the family cytophagaceae, isolated from marine sediment of the Yellow Sea, China.</title>
        <authorList>
            <person name="Zhang G."/>
            <person name="Zhang R."/>
        </authorList>
    </citation>
    <scope>NUCLEOTIDE SEQUENCE [LARGE SCALE GENOMIC DNA]</scope>
    <source>
        <strain evidence="1 2">S10-8</strain>
    </source>
</reference>
<evidence type="ECO:0000313" key="2">
    <source>
        <dbReference type="Proteomes" id="UP000186551"/>
    </source>
</evidence>
<name>A0A1Q5P8U4_9BACT</name>
<sequence length="66" mass="7393">MFSLVSAHESLDAGGNLKNETLAIQIQDNMVAFMNLVEAYKQYPCIKKALVEFMGEKPAKETEQVE</sequence>
<dbReference type="Proteomes" id="UP000186551">
    <property type="component" value="Unassembled WGS sequence"/>
</dbReference>
<comment type="caution">
    <text evidence="1">The sequence shown here is derived from an EMBL/GenBank/DDBJ whole genome shotgun (WGS) entry which is preliminary data.</text>
</comment>
<organism evidence="1 2">
    <name type="scientific">Pontibacter flavimaris</name>
    <dbReference type="NCBI Taxonomy" id="1797110"/>
    <lineage>
        <taxon>Bacteria</taxon>
        <taxon>Pseudomonadati</taxon>
        <taxon>Bacteroidota</taxon>
        <taxon>Cytophagia</taxon>
        <taxon>Cytophagales</taxon>
        <taxon>Hymenobacteraceae</taxon>
        <taxon>Pontibacter</taxon>
    </lineage>
</organism>
<dbReference type="RefSeq" id="WP_073854644.1">
    <property type="nucleotide sequence ID" value="NZ_LVWA01000012.1"/>
</dbReference>
<evidence type="ECO:0000313" key="1">
    <source>
        <dbReference type="EMBL" id="OKL38656.1"/>
    </source>
</evidence>
<keyword evidence="2" id="KW-1185">Reference proteome</keyword>
<dbReference type="STRING" id="1797110.A3841_05810"/>
<proteinExistence type="predicted"/>
<gene>
    <name evidence="1" type="ORF">A3841_05810</name>
</gene>
<protein>
    <submittedName>
        <fullName evidence="1">Uncharacterized protein</fullName>
    </submittedName>
</protein>
<accession>A0A1Q5P8U4</accession>